<evidence type="ECO:0000256" key="3">
    <source>
        <dbReference type="ARBA" id="ARBA00022801"/>
    </source>
</evidence>
<dbReference type="GO" id="GO:0016788">
    <property type="term" value="F:hydrolase activity, acting on ester bonds"/>
    <property type="evidence" value="ECO:0007669"/>
    <property type="project" value="InterPro"/>
</dbReference>
<protein>
    <submittedName>
        <fullName evidence="5">VRR-NUC domain-containing protein</fullName>
    </submittedName>
</protein>
<evidence type="ECO:0000256" key="1">
    <source>
        <dbReference type="ARBA" id="ARBA00001946"/>
    </source>
</evidence>
<dbReference type="EMBL" id="NJGI01000005">
    <property type="protein sequence ID" value="PGH20612.1"/>
    <property type="molecule type" value="Genomic_DNA"/>
</dbReference>
<proteinExistence type="predicted"/>
<evidence type="ECO:0000313" key="6">
    <source>
        <dbReference type="Proteomes" id="UP000222862"/>
    </source>
</evidence>
<evidence type="ECO:0000259" key="4">
    <source>
        <dbReference type="SMART" id="SM00990"/>
    </source>
</evidence>
<dbReference type="Gene3D" id="3.40.1350.10">
    <property type="match status" value="1"/>
</dbReference>
<keyword evidence="3" id="KW-0378">Hydrolase</keyword>
<evidence type="ECO:0000313" key="5">
    <source>
        <dbReference type="EMBL" id="PGH20612.1"/>
    </source>
</evidence>
<organism evidence="5 6">
    <name type="scientific">Fusobacterium nucleatum subsp. polymorphum</name>
    <name type="common">Fusobacterium polymorphum</name>
    <dbReference type="NCBI Taxonomy" id="76857"/>
    <lineage>
        <taxon>Bacteria</taxon>
        <taxon>Fusobacteriati</taxon>
        <taxon>Fusobacteriota</taxon>
        <taxon>Fusobacteriia</taxon>
        <taxon>Fusobacteriales</taxon>
        <taxon>Fusobacteriaceae</taxon>
        <taxon>Fusobacterium</taxon>
    </lineage>
</organism>
<gene>
    <name evidence="5" type="ORF">RN96_10580</name>
</gene>
<dbReference type="Proteomes" id="UP000222862">
    <property type="component" value="Unassembled WGS sequence"/>
</dbReference>
<keyword evidence="2" id="KW-0540">Nuclease</keyword>
<dbReference type="SMART" id="SM00990">
    <property type="entry name" value="VRR_NUC"/>
    <property type="match status" value="1"/>
</dbReference>
<comment type="cofactor">
    <cofactor evidence="1">
        <name>Mg(2+)</name>
        <dbReference type="ChEBI" id="CHEBI:18420"/>
    </cofactor>
</comment>
<dbReference type="InterPro" id="IPR011856">
    <property type="entry name" value="tRNA_endonuc-like_dom_sf"/>
</dbReference>
<dbReference type="GO" id="GO:0003676">
    <property type="term" value="F:nucleic acid binding"/>
    <property type="evidence" value="ECO:0007669"/>
    <property type="project" value="InterPro"/>
</dbReference>
<accession>A0A2B7YIB1</accession>
<comment type="caution">
    <text evidence="5">The sequence shown here is derived from an EMBL/GenBank/DDBJ whole genome shotgun (WGS) entry which is preliminary data.</text>
</comment>
<name>A0A2B7YIB1_FUSNP</name>
<evidence type="ECO:0000256" key="2">
    <source>
        <dbReference type="ARBA" id="ARBA00022722"/>
    </source>
</evidence>
<dbReference type="AlphaFoldDB" id="A0A2B7YIB1"/>
<reference evidence="5 6" key="1">
    <citation type="submission" date="2017-06" db="EMBL/GenBank/DDBJ databases">
        <title>Genome sequencing of Fusobacterium nucleatum subsp. polymorphum KCOM 1232 (=ChDC F37).</title>
        <authorList>
            <person name="Kook J.-K."/>
            <person name="Park S.-N."/>
            <person name="Lim Y.K."/>
            <person name="Roh H."/>
        </authorList>
    </citation>
    <scope>NUCLEOTIDE SEQUENCE [LARGE SCALE GENOMIC DNA]</scope>
    <source>
        <strain evidence="6">KCOM 1232 ( ChDC F37)</strain>
    </source>
</reference>
<dbReference type="RefSeq" id="WP_098703383.1">
    <property type="nucleotide sequence ID" value="NZ_NJGI01000005.1"/>
</dbReference>
<dbReference type="GO" id="GO:0004518">
    <property type="term" value="F:nuclease activity"/>
    <property type="evidence" value="ECO:0007669"/>
    <property type="project" value="UniProtKB-KW"/>
</dbReference>
<feature type="domain" description="VRR-NUC" evidence="4">
    <location>
        <begin position="1"/>
        <end position="100"/>
    </location>
</feature>
<dbReference type="InterPro" id="IPR014883">
    <property type="entry name" value="VRR_NUC"/>
</dbReference>
<sequence length="107" mass="12548">MKETDYQRVIIDYLTMLEKQNKLWFQRTNNTAIYDPVGKKFRSLSKGQKKGFPDIIVFTKGRTIGLEIKTPIGRQSAEQKIMEQKMKEQGAEYYVVKSLEEVKKIIN</sequence>